<dbReference type="EMBL" id="WPIN01000013">
    <property type="protein sequence ID" value="MVM34003.1"/>
    <property type="molecule type" value="Genomic_DNA"/>
</dbReference>
<protein>
    <submittedName>
        <fullName evidence="1">Uncharacterized protein</fullName>
    </submittedName>
</protein>
<dbReference type="Pfam" id="PF03682">
    <property type="entry name" value="UPF0158"/>
    <property type="match status" value="1"/>
</dbReference>
<reference evidence="1 2" key="1">
    <citation type="submission" date="2019-12" db="EMBL/GenBank/DDBJ databases">
        <title>Spirosoma sp. HMF4905 genome sequencing and assembly.</title>
        <authorList>
            <person name="Kang H."/>
            <person name="Cha I."/>
            <person name="Kim H."/>
            <person name="Joh K."/>
        </authorList>
    </citation>
    <scope>NUCLEOTIDE SEQUENCE [LARGE SCALE GENOMIC DNA]</scope>
    <source>
        <strain evidence="1 2">HMF4905</strain>
    </source>
</reference>
<name>A0A7K1SJT0_9BACT</name>
<organism evidence="1 2">
    <name type="scientific">Spirosoma arboris</name>
    <dbReference type="NCBI Taxonomy" id="2682092"/>
    <lineage>
        <taxon>Bacteria</taxon>
        <taxon>Pseudomonadati</taxon>
        <taxon>Bacteroidota</taxon>
        <taxon>Cytophagia</taxon>
        <taxon>Cytophagales</taxon>
        <taxon>Cytophagaceae</taxon>
        <taxon>Spirosoma</taxon>
    </lineage>
</organism>
<dbReference type="AlphaFoldDB" id="A0A7K1SJT0"/>
<gene>
    <name evidence="1" type="ORF">GO755_28475</name>
</gene>
<evidence type="ECO:0000313" key="1">
    <source>
        <dbReference type="EMBL" id="MVM34003.1"/>
    </source>
</evidence>
<keyword evidence="2" id="KW-1185">Reference proteome</keyword>
<proteinExistence type="predicted"/>
<dbReference type="InterPro" id="IPR005361">
    <property type="entry name" value="UPF0158"/>
</dbReference>
<dbReference type="RefSeq" id="WP_157588710.1">
    <property type="nucleotide sequence ID" value="NZ_WPIN01000013.1"/>
</dbReference>
<dbReference type="Proteomes" id="UP000436006">
    <property type="component" value="Unassembled WGS sequence"/>
</dbReference>
<accession>A0A7K1SJT0</accession>
<comment type="caution">
    <text evidence="1">The sequence shown here is derived from an EMBL/GenBank/DDBJ whole genome shotgun (WGS) entry which is preliminary data.</text>
</comment>
<sequence length="138" mass="16559">MEALSDEQLKKVVEELETGMKCYLHRQTGELIAFPDPDQFPDTDDWQQEMDEIEAHPDDYLEITSMSSRESFQIMERFISEVDSPLFRNRLLYALDQPKPFRRFKQLIDESGEYRQGWFAFRQSQTIEWLREQLALED</sequence>
<evidence type="ECO:0000313" key="2">
    <source>
        <dbReference type="Proteomes" id="UP000436006"/>
    </source>
</evidence>